<reference evidence="7" key="2">
    <citation type="journal article" date="2021" name="PeerJ">
        <title>Extensive microbial diversity within the chicken gut microbiome revealed by metagenomics and culture.</title>
        <authorList>
            <person name="Gilroy R."/>
            <person name="Ravi A."/>
            <person name="Getino M."/>
            <person name="Pursley I."/>
            <person name="Horton D.L."/>
            <person name="Alikhan N.F."/>
            <person name="Baker D."/>
            <person name="Gharbi K."/>
            <person name="Hall N."/>
            <person name="Watson M."/>
            <person name="Adriaenssens E.M."/>
            <person name="Foster-Nyarko E."/>
            <person name="Jarju S."/>
            <person name="Secka A."/>
            <person name="Antonio M."/>
            <person name="Oren A."/>
            <person name="Chaudhuri R.R."/>
            <person name="La Ragione R."/>
            <person name="Hildebrand F."/>
            <person name="Pallen M.J."/>
        </authorList>
    </citation>
    <scope>NUCLEOTIDE SEQUENCE</scope>
    <source>
        <strain evidence="7">CHK189-12415</strain>
    </source>
</reference>
<dbReference type="PROSITE" id="PS50011">
    <property type="entry name" value="PROTEIN_KINASE_DOM"/>
    <property type="match status" value="1"/>
</dbReference>
<dbReference type="EC" id="2.7.11.1" evidence="1"/>
<dbReference type="InterPro" id="IPR011009">
    <property type="entry name" value="Kinase-like_dom_sf"/>
</dbReference>
<keyword evidence="5" id="KW-0067">ATP-binding</keyword>
<evidence type="ECO:0000256" key="1">
    <source>
        <dbReference type="ARBA" id="ARBA00012513"/>
    </source>
</evidence>
<gene>
    <name evidence="7" type="ORF">IAB37_07295</name>
</gene>
<name>A0A9D1J5A9_9FIRM</name>
<reference evidence="7" key="1">
    <citation type="submission" date="2020-10" db="EMBL/GenBank/DDBJ databases">
        <authorList>
            <person name="Gilroy R."/>
        </authorList>
    </citation>
    <scope>NUCLEOTIDE SEQUENCE</scope>
    <source>
        <strain evidence="7">CHK189-12415</strain>
    </source>
</reference>
<keyword evidence="2" id="KW-0808">Transferase</keyword>
<evidence type="ECO:0000256" key="4">
    <source>
        <dbReference type="ARBA" id="ARBA00022777"/>
    </source>
</evidence>
<dbReference type="Proteomes" id="UP000824241">
    <property type="component" value="Unassembled WGS sequence"/>
</dbReference>
<keyword evidence="4 7" id="KW-0418">Kinase</keyword>
<evidence type="ECO:0000313" key="7">
    <source>
        <dbReference type="EMBL" id="HIR61360.1"/>
    </source>
</evidence>
<proteinExistence type="predicted"/>
<comment type="caution">
    <text evidence="7">The sequence shown here is derived from an EMBL/GenBank/DDBJ whole genome shotgun (WGS) entry which is preliminary data.</text>
</comment>
<dbReference type="InterPro" id="IPR008271">
    <property type="entry name" value="Ser/Thr_kinase_AS"/>
</dbReference>
<evidence type="ECO:0000313" key="8">
    <source>
        <dbReference type="Proteomes" id="UP000824241"/>
    </source>
</evidence>
<dbReference type="GO" id="GO:0004674">
    <property type="term" value="F:protein serine/threonine kinase activity"/>
    <property type="evidence" value="ECO:0007669"/>
    <property type="project" value="UniProtKB-EC"/>
</dbReference>
<evidence type="ECO:0000259" key="6">
    <source>
        <dbReference type="PROSITE" id="PS50011"/>
    </source>
</evidence>
<accession>A0A9D1J5A9</accession>
<evidence type="ECO:0000256" key="3">
    <source>
        <dbReference type="ARBA" id="ARBA00022741"/>
    </source>
</evidence>
<dbReference type="AlphaFoldDB" id="A0A9D1J5A9"/>
<keyword evidence="3" id="KW-0547">Nucleotide-binding</keyword>
<evidence type="ECO:0000256" key="5">
    <source>
        <dbReference type="ARBA" id="ARBA00022840"/>
    </source>
</evidence>
<dbReference type="Gene3D" id="1.10.510.10">
    <property type="entry name" value="Transferase(Phosphotransferase) domain 1"/>
    <property type="match status" value="1"/>
</dbReference>
<dbReference type="GO" id="GO:0005524">
    <property type="term" value="F:ATP binding"/>
    <property type="evidence" value="ECO:0007669"/>
    <property type="project" value="UniProtKB-KW"/>
</dbReference>
<dbReference type="PROSITE" id="PS00108">
    <property type="entry name" value="PROTEIN_KINASE_ST"/>
    <property type="match status" value="1"/>
</dbReference>
<dbReference type="SMART" id="SM00220">
    <property type="entry name" value="S_TKc"/>
    <property type="match status" value="1"/>
</dbReference>
<dbReference type="EMBL" id="DVHA01000233">
    <property type="protein sequence ID" value="HIR61360.1"/>
    <property type="molecule type" value="Genomic_DNA"/>
</dbReference>
<protein>
    <recommendedName>
        <fullName evidence="1">non-specific serine/threonine protein kinase</fullName>
        <ecNumber evidence="1">2.7.11.1</ecNumber>
    </recommendedName>
</protein>
<feature type="domain" description="Protein kinase" evidence="6">
    <location>
        <begin position="21"/>
        <end position="247"/>
    </location>
</feature>
<dbReference type="Pfam" id="PF00069">
    <property type="entry name" value="Pkinase"/>
    <property type="match status" value="1"/>
</dbReference>
<dbReference type="InterPro" id="IPR000719">
    <property type="entry name" value="Prot_kinase_dom"/>
</dbReference>
<sequence>MSAGMDVSPAAWIEDCLMREYDLLELLSQKETGEVSLWQHRTLGRRIILRRCQGEGEVYRRLLGMRQKNLPQVYEAAEGDGALLVLEEYIEGPLLSDRLETVKGDAAKVRQLGAALCDAMGCLHSRGIIHRDIKPENVILQAGSGTLKLIDLTAARVRHPALPGSADTVCLGTAPYAAPEQFGVAQTDERTDIYAAGVLLNILMTGQHPSQALCRGKLGRIVRRCIRVNAAERFESAEKLKRALERF</sequence>
<dbReference type="PANTHER" id="PTHR43289">
    <property type="entry name" value="MITOGEN-ACTIVATED PROTEIN KINASE KINASE KINASE 20-RELATED"/>
    <property type="match status" value="1"/>
</dbReference>
<dbReference type="PANTHER" id="PTHR43289:SF6">
    <property type="entry name" value="SERINE_THREONINE-PROTEIN KINASE NEKL-3"/>
    <property type="match status" value="1"/>
</dbReference>
<evidence type="ECO:0000256" key="2">
    <source>
        <dbReference type="ARBA" id="ARBA00022679"/>
    </source>
</evidence>
<dbReference type="SUPFAM" id="SSF56112">
    <property type="entry name" value="Protein kinase-like (PK-like)"/>
    <property type="match status" value="1"/>
</dbReference>
<organism evidence="7 8">
    <name type="scientific">Candidatus Faecivivens stercoravium</name>
    <dbReference type="NCBI Taxonomy" id="2840803"/>
    <lineage>
        <taxon>Bacteria</taxon>
        <taxon>Bacillati</taxon>
        <taxon>Bacillota</taxon>
        <taxon>Clostridia</taxon>
        <taxon>Eubacteriales</taxon>
        <taxon>Oscillospiraceae</taxon>
        <taxon>Oscillospiraceae incertae sedis</taxon>
        <taxon>Candidatus Faecivivens</taxon>
    </lineage>
</organism>